<feature type="region of interest" description="Disordered" evidence="1">
    <location>
        <begin position="331"/>
        <end position="353"/>
    </location>
</feature>
<gene>
    <name evidence="2" type="ORF">PTTW11_10924</name>
</gene>
<evidence type="ECO:0000313" key="3">
    <source>
        <dbReference type="Proteomes" id="UP000472372"/>
    </source>
</evidence>
<feature type="region of interest" description="Disordered" evidence="1">
    <location>
        <begin position="107"/>
        <end position="183"/>
    </location>
</feature>
<feature type="compositionally biased region" description="Basic and acidic residues" evidence="1">
    <location>
        <begin position="76"/>
        <end position="95"/>
    </location>
</feature>
<feature type="compositionally biased region" description="Polar residues" evidence="1">
    <location>
        <begin position="331"/>
        <end position="351"/>
    </location>
</feature>
<evidence type="ECO:0000256" key="1">
    <source>
        <dbReference type="SAM" id="MobiDB-lite"/>
    </source>
</evidence>
<feature type="region of interest" description="Disordered" evidence="1">
    <location>
        <begin position="72"/>
        <end position="95"/>
    </location>
</feature>
<feature type="compositionally biased region" description="Low complexity" evidence="1">
    <location>
        <begin position="256"/>
        <end position="298"/>
    </location>
</feature>
<dbReference type="Proteomes" id="UP000472372">
    <property type="component" value="Chromosome 11"/>
</dbReference>
<evidence type="ECO:0000313" key="2">
    <source>
        <dbReference type="EMBL" id="CAE7217178.1"/>
    </source>
</evidence>
<feature type="compositionally biased region" description="Polar residues" evidence="1">
    <location>
        <begin position="234"/>
        <end position="255"/>
    </location>
</feature>
<protein>
    <submittedName>
        <fullName evidence="2">Uncharacterized protein</fullName>
    </submittedName>
</protein>
<dbReference type="AlphaFoldDB" id="A0A6S6WQP0"/>
<feature type="region of interest" description="Disordered" evidence="1">
    <location>
        <begin position="225"/>
        <end position="300"/>
    </location>
</feature>
<reference evidence="2" key="1">
    <citation type="submission" date="2021-02" db="EMBL/GenBank/DDBJ databases">
        <authorList>
            <person name="Syme A R."/>
            <person name="Syme A R."/>
            <person name="Moolhuijzen P."/>
        </authorList>
    </citation>
    <scope>NUCLEOTIDE SEQUENCE</scope>
    <source>
        <strain evidence="2">W1-1</strain>
    </source>
</reference>
<dbReference type="EMBL" id="HG992987">
    <property type="protein sequence ID" value="CAE7217178.1"/>
    <property type="molecule type" value="Genomic_DNA"/>
</dbReference>
<proteinExistence type="predicted"/>
<feature type="compositionally biased region" description="Basic and acidic residues" evidence="1">
    <location>
        <begin position="121"/>
        <end position="140"/>
    </location>
</feature>
<organism evidence="2 3">
    <name type="scientific">Pyrenophora teres f. teres</name>
    <dbReference type="NCBI Taxonomy" id="97479"/>
    <lineage>
        <taxon>Eukaryota</taxon>
        <taxon>Fungi</taxon>
        <taxon>Dikarya</taxon>
        <taxon>Ascomycota</taxon>
        <taxon>Pezizomycotina</taxon>
        <taxon>Dothideomycetes</taxon>
        <taxon>Pleosporomycetidae</taxon>
        <taxon>Pleosporales</taxon>
        <taxon>Pleosporineae</taxon>
        <taxon>Pleosporaceae</taxon>
        <taxon>Pyrenophora</taxon>
    </lineage>
</organism>
<sequence length="647" mass="72577">MTAPVNSYLKALLALSEDKTLESSRRSLLQSLSDADLQRVVQHGVGREFARGALEDIAITILDVIVRDPQANYDDDATKDGSVKVKKEPGDDRDNIVVLAPPERRVTRVKGSAVKKTQAQDGKKTRVTDAKKMRTTDVRKTRAPARKTQGPDVKETQDSDVIETLDPDVKETPDPDVEVIQDPDVKKARVPFVIKTEPEEPIKTQLESSVETQLDSQLDLQLVSQPDPHVDSQPDLQSDLQPDPQVDSQFDSQTNLQPDLQLDLQPDPQVDLQQDPQLNSQLDPQLDSQLDPQLSSQSHLRLDSQLDPQLNTQPDPQLDSQSVLHLDPQLESQPGLQLDSQLDPSFHSSWNPPLDRPQFFQPHMFDPELLRRPSRKRDGTRCSSVSLDLECVRKRAKNSPAPLAGAQPRVLRAPKRPAPTTTTTADNTTSSPPYKRLYKTQPLVPKPPHFKLPHILVPINCNEVNQTIAAELVDLVHTDTILQEIKSIHSITPEPAALELLAAIPTIIWFPKESLDNRTIQNVTGRPAPPTKLPTSFHAAICAAFTEHYLSTDERRERYRQMLANQDAIMMTESCVNNYVVLRSETPSPRSMSRQDQEGACDECIKKKRVCARFVRVVGKTQLAVFPLPIAYRAKKQWMDLACWIQE</sequence>
<accession>A0A6S6WQP0</accession>
<feature type="region of interest" description="Disordered" evidence="1">
    <location>
        <begin position="396"/>
        <end position="435"/>
    </location>
</feature>
<feature type="compositionally biased region" description="Low complexity" evidence="1">
    <location>
        <begin position="418"/>
        <end position="433"/>
    </location>
</feature>
<name>A0A6S6WQP0_9PLEO</name>